<dbReference type="GO" id="GO:0030170">
    <property type="term" value="F:pyridoxal phosphate binding"/>
    <property type="evidence" value="ECO:0007669"/>
    <property type="project" value="InterPro"/>
</dbReference>
<evidence type="ECO:0000313" key="5">
    <source>
        <dbReference type="EMBL" id="BAB04779.1"/>
    </source>
</evidence>
<dbReference type="CDD" id="cd00609">
    <property type="entry name" value="AAT_like"/>
    <property type="match status" value="1"/>
</dbReference>
<reference evidence="5 6" key="1">
    <citation type="journal article" date="2000" name="Nucleic Acids Res.">
        <title>Complete genome sequence of the alkaliphilic bacterium Bacillus halodurans and genomic sequence comparison with Bacillus subtilis.</title>
        <authorList>
            <person name="Takami H."/>
            <person name="Nakasone K."/>
            <person name="Takaki Y."/>
            <person name="Maeno G."/>
            <person name="Sasaki R."/>
            <person name="Masui N."/>
            <person name="Fuji F."/>
            <person name="Hirama C."/>
            <person name="Nakamura Y."/>
            <person name="Ogasawara N."/>
            <person name="Kuhara S."/>
            <person name="Horikoshi K."/>
        </authorList>
    </citation>
    <scope>NUCLEOTIDE SEQUENCE [LARGE SCALE GENOMIC DNA]</scope>
    <source>
        <strain evidence="6">ATCC BAA-125 / DSM 18197 / FERM 7344 / JCM 9153 / C-125</strain>
    </source>
</reference>
<dbReference type="PANTHER" id="PTHR42832">
    <property type="entry name" value="AMINO ACID AMINOTRANSFERASE"/>
    <property type="match status" value="1"/>
</dbReference>
<dbReference type="InterPro" id="IPR050881">
    <property type="entry name" value="LL-DAP_aminotransferase"/>
</dbReference>
<dbReference type="AlphaFoldDB" id="Q9KE01"/>
<dbReference type="InterPro" id="IPR015421">
    <property type="entry name" value="PyrdxlP-dep_Trfase_major"/>
</dbReference>
<dbReference type="InterPro" id="IPR015422">
    <property type="entry name" value="PyrdxlP-dep_Trfase_small"/>
</dbReference>
<dbReference type="GO" id="GO:0008483">
    <property type="term" value="F:transaminase activity"/>
    <property type="evidence" value="ECO:0007669"/>
    <property type="project" value="UniProtKB-KW"/>
</dbReference>
<dbReference type="InterPro" id="IPR015424">
    <property type="entry name" value="PyrdxlP-dep_Trfase"/>
</dbReference>
<keyword evidence="6" id="KW-1185">Reference proteome</keyword>
<gene>
    <name evidence="5" type="ordered locus">BH1060</name>
</gene>
<dbReference type="Proteomes" id="UP000001258">
    <property type="component" value="Chromosome"/>
</dbReference>
<dbReference type="SUPFAM" id="SSF53383">
    <property type="entry name" value="PLP-dependent transferases"/>
    <property type="match status" value="1"/>
</dbReference>
<evidence type="ECO:0000256" key="2">
    <source>
        <dbReference type="ARBA" id="ARBA00022576"/>
    </source>
</evidence>
<dbReference type="eggNOG" id="COG0436">
    <property type="taxonomic scope" value="Bacteria"/>
</dbReference>
<dbReference type="Gene3D" id="3.90.1150.10">
    <property type="entry name" value="Aspartate Aminotransferase, domain 1"/>
    <property type="match status" value="1"/>
</dbReference>
<evidence type="ECO:0000259" key="4">
    <source>
        <dbReference type="Pfam" id="PF00155"/>
    </source>
</evidence>
<name>Q9KE01_HALH5</name>
<keyword evidence="3 5" id="KW-0808">Transferase</keyword>
<dbReference type="NCBIfam" id="NF005977">
    <property type="entry name" value="PRK08068.1"/>
    <property type="match status" value="1"/>
</dbReference>
<dbReference type="OrthoDB" id="9802328at2"/>
<dbReference type="Pfam" id="PF00155">
    <property type="entry name" value="Aminotran_1_2"/>
    <property type="match status" value="1"/>
</dbReference>
<dbReference type="EMBL" id="BA000004">
    <property type="protein sequence ID" value="BAB04779.1"/>
    <property type="molecule type" value="Genomic_DNA"/>
</dbReference>
<evidence type="ECO:0000313" key="6">
    <source>
        <dbReference type="Proteomes" id="UP000001258"/>
    </source>
</evidence>
<protein>
    <submittedName>
        <fullName evidence="5">Aspartate aminotransferase</fullName>
    </submittedName>
</protein>
<dbReference type="PANTHER" id="PTHR42832:SF3">
    <property type="entry name" value="L-GLUTAMINE--4-(METHYLSULFANYL)-2-OXOBUTANOATE AMINOTRANSFERASE"/>
    <property type="match status" value="1"/>
</dbReference>
<dbReference type="KEGG" id="bha:BH1060"/>
<dbReference type="InterPro" id="IPR004839">
    <property type="entry name" value="Aminotransferase_I/II_large"/>
</dbReference>
<proteinExistence type="predicted"/>
<comment type="cofactor">
    <cofactor evidence="1">
        <name>pyridoxal 5'-phosphate</name>
        <dbReference type="ChEBI" id="CHEBI:597326"/>
    </cofactor>
</comment>
<dbReference type="RefSeq" id="WP_010897230.1">
    <property type="nucleotide sequence ID" value="NC_002570.2"/>
</dbReference>
<feature type="domain" description="Aminotransferase class I/classII large" evidence="4">
    <location>
        <begin position="34"/>
        <end position="383"/>
    </location>
</feature>
<dbReference type="HOGENOM" id="CLU_017584_4_5_9"/>
<organism evidence="5 6">
    <name type="scientific">Halalkalibacterium halodurans (strain ATCC BAA-125 / DSM 18197 / FERM 7344 / JCM 9153 / C-125)</name>
    <name type="common">Bacillus halodurans</name>
    <dbReference type="NCBI Taxonomy" id="272558"/>
    <lineage>
        <taxon>Bacteria</taxon>
        <taxon>Bacillati</taxon>
        <taxon>Bacillota</taxon>
        <taxon>Bacilli</taxon>
        <taxon>Bacillales</taxon>
        <taxon>Bacillaceae</taxon>
        <taxon>Halalkalibacterium (ex Joshi et al. 2022)</taxon>
    </lineage>
</organism>
<dbReference type="STRING" id="272558.gene:10726954"/>
<sequence length="395" mass="43425">MKTFEQAKMMKRLPEQFFAKLVEQVQEVKKDHDDIINLGQGSPDLPTPEHIVEKLQEAAENPLYHRYAPFSGYPFLKEAVSKYYEREYGVSVDPKTEVAVLGGAKTGLVEVSQCFLNPGDMALVPDPGYPDYWSGIAIAGGSMYGMPLKKELGFHPDLRGIPAPVLYEAKLMFLNYPNNPTGAVATEELFAEAIELAEEYDICVVHDFAYSAIGFDGQKPLSFLQVEGAKNVGIEMITLSKNYNMAGWRIGFAVGNPSVIKAIETLQDHYFCSLFGGIQAAAAHALLSDQSNVTTLVQTYEERRNALVKAARAIGWDVEAPKGSFFAWFPVPSGFTSEEFATYLLKKARVVVAPGKGFGEHGEGYVRVALLADIAKLEEAMGRVGKLDVFSNKRG</sequence>
<evidence type="ECO:0000256" key="1">
    <source>
        <dbReference type="ARBA" id="ARBA00001933"/>
    </source>
</evidence>
<keyword evidence="2 5" id="KW-0032">Aminotransferase</keyword>
<evidence type="ECO:0000256" key="3">
    <source>
        <dbReference type="ARBA" id="ARBA00022679"/>
    </source>
</evidence>
<dbReference type="PIR" id="D83782">
    <property type="entry name" value="D83782"/>
</dbReference>
<accession>Q9KE01</accession>
<dbReference type="Gene3D" id="3.40.640.10">
    <property type="entry name" value="Type I PLP-dependent aspartate aminotransferase-like (Major domain)"/>
    <property type="match status" value="1"/>
</dbReference>